<comment type="subcellular location">
    <subcellularLocation>
        <location evidence="1">Membrane</location>
        <topology evidence="1">Multi-pass membrane protein</topology>
    </subcellularLocation>
</comment>
<keyword evidence="6 7" id="KW-0472">Membrane</keyword>
<gene>
    <name evidence="10" type="ORF">F5Z01DRAFT_684243</name>
</gene>
<feature type="transmembrane region" description="Helical" evidence="7">
    <location>
        <begin position="132"/>
        <end position="152"/>
    </location>
</feature>
<feature type="transmembrane region" description="Helical" evidence="7">
    <location>
        <begin position="319"/>
        <end position="339"/>
    </location>
</feature>
<evidence type="ECO:0000313" key="11">
    <source>
        <dbReference type="Proteomes" id="UP000887229"/>
    </source>
</evidence>
<feature type="signal peptide" evidence="8">
    <location>
        <begin position="1"/>
        <end position="21"/>
    </location>
</feature>
<feature type="transmembrane region" description="Helical" evidence="7">
    <location>
        <begin position="422"/>
        <end position="441"/>
    </location>
</feature>
<dbReference type="InterPro" id="IPR036259">
    <property type="entry name" value="MFS_trans_sf"/>
</dbReference>
<evidence type="ECO:0000256" key="4">
    <source>
        <dbReference type="ARBA" id="ARBA00022692"/>
    </source>
</evidence>
<dbReference type="EMBL" id="MU251286">
    <property type="protein sequence ID" value="KAG9249963.1"/>
    <property type="molecule type" value="Genomic_DNA"/>
</dbReference>
<dbReference type="PROSITE" id="PS50850">
    <property type="entry name" value="MFS"/>
    <property type="match status" value="1"/>
</dbReference>
<feature type="transmembrane region" description="Helical" evidence="7">
    <location>
        <begin position="279"/>
        <end position="299"/>
    </location>
</feature>
<keyword evidence="11" id="KW-1185">Reference proteome</keyword>
<feature type="transmembrane region" description="Helical" evidence="7">
    <location>
        <begin position="205"/>
        <end position="231"/>
    </location>
</feature>
<keyword evidence="3" id="KW-0813">Transport</keyword>
<dbReference type="Proteomes" id="UP000887229">
    <property type="component" value="Unassembled WGS sequence"/>
</dbReference>
<dbReference type="PANTHER" id="PTHR23501">
    <property type="entry name" value="MAJOR FACILITATOR SUPERFAMILY"/>
    <property type="match status" value="1"/>
</dbReference>
<feature type="transmembrane region" description="Helical" evidence="7">
    <location>
        <begin position="45"/>
        <end position="62"/>
    </location>
</feature>
<dbReference type="GO" id="GO:0022857">
    <property type="term" value="F:transmembrane transporter activity"/>
    <property type="evidence" value="ECO:0007669"/>
    <property type="project" value="InterPro"/>
</dbReference>
<dbReference type="OrthoDB" id="10021397at2759"/>
<feature type="transmembrane region" description="Helical" evidence="7">
    <location>
        <begin position="237"/>
        <end position="258"/>
    </location>
</feature>
<keyword evidence="8" id="KW-0732">Signal</keyword>
<comment type="caution">
    <text evidence="10">The sequence shown here is derived from an EMBL/GenBank/DDBJ whole genome shotgun (WGS) entry which is preliminary data.</text>
</comment>
<dbReference type="GO" id="GO:0005886">
    <property type="term" value="C:plasma membrane"/>
    <property type="evidence" value="ECO:0007669"/>
    <property type="project" value="TreeGrafter"/>
</dbReference>
<dbReference type="GeneID" id="70296821"/>
<evidence type="ECO:0000313" key="10">
    <source>
        <dbReference type="EMBL" id="KAG9249963.1"/>
    </source>
</evidence>
<dbReference type="SUPFAM" id="SSF103473">
    <property type="entry name" value="MFS general substrate transporter"/>
    <property type="match status" value="1"/>
</dbReference>
<dbReference type="Pfam" id="PF07690">
    <property type="entry name" value="MFS_1"/>
    <property type="match status" value="1"/>
</dbReference>
<organism evidence="10 11">
    <name type="scientific">Emericellopsis atlantica</name>
    <dbReference type="NCBI Taxonomy" id="2614577"/>
    <lineage>
        <taxon>Eukaryota</taxon>
        <taxon>Fungi</taxon>
        <taxon>Dikarya</taxon>
        <taxon>Ascomycota</taxon>
        <taxon>Pezizomycotina</taxon>
        <taxon>Sordariomycetes</taxon>
        <taxon>Hypocreomycetidae</taxon>
        <taxon>Hypocreales</taxon>
        <taxon>Bionectriaceae</taxon>
        <taxon>Emericellopsis</taxon>
    </lineage>
</organism>
<feature type="transmembrane region" description="Helical" evidence="7">
    <location>
        <begin position="74"/>
        <end position="93"/>
    </location>
</feature>
<sequence>MRMWSWRGIISVFLLTSLISGYDVSNVANIQPRLYEEFGRIELLPWIGLSYSLANLAVLPYSRRMISCFDWRTLYISHLIIFILGAVVAASAPSLSAVIAGRVIMGLGGSVIQQTNLSYISLYTKPSESASLVACISAMWAIGLVVGGPIGSAFAESQATTWRWAFYVNVPFIGVCVVISLLCIPHHSTMGRGTSIAERMMRLDLAGICLSALATVTFAIACTFCGSIWNWFSLQSILTWVSCGIAFLLCFLQQYFCVCTTANDRALPLHLLSPKFMKFFPLWVATGCAGITYAISLYYVPLYFAFARGHDALQQTVRLLPLVLVFIATVILTGAFLPLLNRYEILFIMSGCITTAGAAAMTVVLARPTATDSQIMGLEALLGVALGLGFQHSLAISNILIHDARDKIDSAMLCNLMQMGGIALMLSVAGCIFQNVGLGLLQDSINFDRRFTDHQVQEALAGVSSALWNESDPRLMARGVQAVAETIAREFYIVLAGGIICLSCGTWMSLERLGALKRS</sequence>
<dbReference type="PANTHER" id="PTHR23501:SF12">
    <property type="entry name" value="MAJOR FACILITATOR SUPERFAMILY (MFS) PROFILE DOMAIN-CONTAINING PROTEIN-RELATED"/>
    <property type="match status" value="1"/>
</dbReference>
<keyword evidence="4 7" id="KW-0812">Transmembrane</keyword>
<feature type="transmembrane region" description="Helical" evidence="7">
    <location>
        <begin position="164"/>
        <end position="184"/>
    </location>
</feature>
<feature type="transmembrane region" description="Helical" evidence="7">
    <location>
        <begin position="491"/>
        <end position="510"/>
    </location>
</feature>
<accession>A0A9P7ZEG5</accession>
<dbReference type="InterPro" id="IPR011701">
    <property type="entry name" value="MFS"/>
</dbReference>
<evidence type="ECO:0000256" key="8">
    <source>
        <dbReference type="SAM" id="SignalP"/>
    </source>
</evidence>
<comment type="similarity">
    <text evidence="2">Belongs to the major facilitator superfamily. TCR/Tet family.</text>
</comment>
<dbReference type="RefSeq" id="XP_046113887.1">
    <property type="nucleotide sequence ID" value="XM_046265918.1"/>
</dbReference>
<reference evidence="10" key="1">
    <citation type="journal article" date="2021" name="IMA Fungus">
        <title>Genomic characterization of three marine fungi, including Emericellopsis atlantica sp. nov. with signatures of a generalist lifestyle and marine biomass degradation.</title>
        <authorList>
            <person name="Hagestad O.C."/>
            <person name="Hou L."/>
            <person name="Andersen J.H."/>
            <person name="Hansen E.H."/>
            <person name="Altermark B."/>
            <person name="Li C."/>
            <person name="Kuhnert E."/>
            <person name="Cox R.J."/>
            <person name="Crous P.W."/>
            <person name="Spatafora J.W."/>
            <person name="Lail K."/>
            <person name="Amirebrahimi M."/>
            <person name="Lipzen A."/>
            <person name="Pangilinan J."/>
            <person name="Andreopoulos W."/>
            <person name="Hayes R.D."/>
            <person name="Ng V."/>
            <person name="Grigoriev I.V."/>
            <person name="Jackson S.A."/>
            <person name="Sutton T.D.S."/>
            <person name="Dobson A.D.W."/>
            <person name="Rama T."/>
        </authorList>
    </citation>
    <scope>NUCLEOTIDE SEQUENCE</scope>
    <source>
        <strain evidence="10">TS7</strain>
    </source>
</reference>
<name>A0A9P7ZEG5_9HYPO</name>
<feature type="domain" description="Major facilitator superfamily (MFS) profile" evidence="9">
    <location>
        <begin position="9"/>
        <end position="519"/>
    </location>
</feature>
<evidence type="ECO:0000259" key="9">
    <source>
        <dbReference type="PROSITE" id="PS50850"/>
    </source>
</evidence>
<protein>
    <submittedName>
        <fullName evidence="10">Major facilitator superfamily domain-containing protein</fullName>
    </submittedName>
</protein>
<feature type="transmembrane region" description="Helical" evidence="7">
    <location>
        <begin position="99"/>
        <end position="120"/>
    </location>
</feature>
<proteinExistence type="inferred from homology"/>
<evidence type="ECO:0000256" key="7">
    <source>
        <dbReference type="SAM" id="Phobius"/>
    </source>
</evidence>
<dbReference type="InterPro" id="IPR020846">
    <property type="entry name" value="MFS_dom"/>
</dbReference>
<evidence type="ECO:0000256" key="5">
    <source>
        <dbReference type="ARBA" id="ARBA00022989"/>
    </source>
</evidence>
<evidence type="ECO:0000256" key="2">
    <source>
        <dbReference type="ARBA" id="ARBA00007520"/>
    </source>
</evidence>
<evidence type="ECO:0000256" key="1">
    <source>
        <dbReference type="ARBA" id="ARBA00004141"/>
    </source>
</evidence>
<feature type="transmembrane region" description="Helical" evidence="7">
    <location>
        <begin position="346"/>
        <end position="368"/>
    </location>
</feature>
<evidence type="ECO:0000256" key="3">
    <source>
        <dbReference type="ARBA" id="ARBA00022448"/>
    </source>
</evidence>
<feature type="chain" id="PRO_5040459877" evidence="8">
    <location>
        <begin position="22"/>
        <end position="519"/>
    </location>
</feature>
<dbReference type="Gene3D" id="1.20.1250.20">
    <property type="entry name" value="MFS general substrate transporter like domains"/>
    <property type="match status" value="1"/>
</dbReference>
<dbReference type="AlphaFoldDB" id="A0A9P7ZEG5"/>
<evidence type="ECO:0000256" key="6">
    <source>
        <dbReference type="ARBA" id="ARBA00023136"/>
    </source>
</evidence>
<keyword evidence="5 7" id="KW-1133">Transmembrane helix</keyword>